<feature type="compositionally biased region" description="Basic and acidic residues" evidence="1">
    <location>
        <begin position="74"/>
        <end position="86"/>
    </location>
</feature>
<feature type="region of interest" description="Disordered" evidence="1">
    <location>
        <begin position="1"/>
        <end position="24"/>
    </location>
</feature>
<accession>A0AAE1FCR6</accession>
<comment type="caution">
    <text evidence="2">The sequence shown here is derived from an EMBL/GenBank/DDBJ whole genome shotgun (WGS) entry which is preliminary data.</text>
</comment>
<reference evidence="2" key="1">
    <citation type="submission" date="2023-10" db="EMBL/GenBank/DDBJ databases">
        <title>Genome assemblies of two species of porcelain crab, Petrolisthes cinctipes and Petrolisthes manimaculis (Anomura: Porcellanidae).</title>
        <authorList>
            <person name="Angst P."/>
        </authorList>
    </citation>
    <scope>NUCLEOTIDE SEQUENCE</scope>
    <source>
        <strain evidence="2">PB745_01</strain>
        <tissue evidence="2">Gill</tissue>
    </source>
</reference>
<gene>
    <name evidence="2" type="ORF">Pcinc_024399</name>
</gene>
<evidence type="ECO:0000313" key="3">
    <source>
        <dbReference type="Proteomes" id="UP001286313"/>
    </source>
</evidence>
<dbReference type="Proteomes" id="UP001286313">
    <property type="component" value="Unassembled WGS sequence"/>
</dbReference>
<proteinExistence type="predicted"/>
<name>A0AAE1FCR6_PETCI</name>
<dbReference type="AlphaFoldDB" id="A0AAE1FCR6"/>
<sequence>MGEGDGREEKKKGRGKDWEAERSVAGRNIRVGRARQGRKTWLETELNVAGRWNRGEGAAGKNDRVGSHLTRTPTELEHRLAEPQQS</sequence>
<protein>
    <submittedName>
        <fullName evidence="2">Uncharacterized protein</fullName>
    </submittedName>
</protein>
<evidence type="ECO:0000313" key="2">
    <source>
        <dbReference type="EMBL" id="KAK3870363.1"/>
    </source>
</evidence>
<keyword evidence="3" id="KW-1185">Reference proteome</keyword>
<organism evidence="2 3">
    <name type="scientific">Petrolisthes cinctipes</name>
    <name type="common">Flat porcelain crab</name>
    <dbReference type="NCBI Taxonomy" id="88211"/>
    <lineage>
        <taxon>Eukaryota</taxon>
        <taxon>Metazoa</taxon>
        <taxon>Ecdysozoa</taxon>
        <taxon>Arthropoda</taxon>
        <taxon>Crustacea</taxon>
        <taxon>Multicrustacea</taxon>
        <taxon>Malacostraca</taxon>
        <taxon>Eumalacostraca</taxon>
        <taxon>Eucarida</taxon>
        <taxon>Decapoda</taxon>
        <taxon>Pleocyemata</taxon>
        <taxon>Anomura</taxon>
        <taxon>Galatheoidea</taxon>
        <taxon>Porcellanidae</taxon>
        <taxon>Petrolisthes</taxon>
    </lineage>
</organism>
<feature type="region of interest" description="Disordered" evidence="1">
    <location>
        <begin position="53"/>
        <end position="86"/>
    </location>
</feature>
<evidence type="ECO:0000256" key="1">
    <source>
        <dbReference type="SAM" id="MobiDB-lite"/>
    </source>
</evidence>
<dbReference type="EMBL" id="JAWQEG010002680">
    <property type="protein sequence ID" value="KAK3870363.1"/>
    <property type="molecule type" value="Genomic_DNA"/>
</dbReference>